<protein>
    <submittedName>
        <fullName evidence="1">Uncharacterized protein</fullName>
    </submittedName>
</protein>
<evidence type="ECO:0000313" key="1">
    <source>
        <dbReference type="EMBL" id="GJT05276.1"/>
    </source>
</evidence>
<keyword evidence="2" id="KW-1185">Reference proteome</keyword>
<evidence type="ECO:0000313" key="2">
    <source>
        <dbReference type="Proteomes" id="UP001151760"/>
    </source>
</evidence>
<proteinExistence type="predicted"/>
<reference evidence="1" key="2">
    <citation type="submission" date="2022-01" db="EMBL/GenBank/DDBJ databases">
        <authorList>
            <person name="Yamashiro T."/>
            <person name="Shiraishi A."/>
            <person name="Satake H."/>
            <person name="Nakayama K."/>
        </authorList>
    </citation>
    <scope>NUCLEOTIDE SEQUENCE</scope>
</reference>
<name>A0ABQ5ASN2_9ASTR</name>
<gene>
    <name evidence="1" type="ORF">Tco_0839738</name>
</gene>
<reference evidence="1" key="1">
    <citation type="journal article" date="2022" name="Int. J. Mol. Sci.">
        <title>Draft Genome of Tanacetum Coccineum: Genomic Comparison of Closely Related Tanacetum-Family Plants.</title>
        <authorList>
            <person name="Yamashiro T."/>
            <person name="Shiraishi A."/>
            <person name="Nakayama K."/>
            <person name="Satake H."/>
        </authorList>
    </citation>
    <scope>NUCLEOTIDE SEQUENCE</scope>
</reference>
<organism evidence="1 2">
    <name type="scientific">Tanacetum coccineum</name>
    <dbReference type="NCBI Taxonomy" id="301880"/>
    <lineage>
        <taxon>Eukaryota</taxon>
        <taxon>Viridiplantae</taxon>
        <taxon>Streptophyta</taxon>
        <taxon>Embryophyta</taxon>
        <taxon>Tracheophyta</taxon>
        <taxon>Spermatophyta</taxon>
        <taxon>Magnoliopsida</taxon>
        <taxon>eudicotyledons</taxon>
        <taxon>Gunneridae</taxon>
        <taxon>Pentapetalae</taxon>
        <taxon>asterids</taxon>
        <taxon>campanulids</taxon>
        <taxon>Asterales</taxon>
        <taxon>Asteraceae</taxon>
        <taxon>Asteroideae</taxon>
        <taxon>Anthemideae</taxon>
        <taxon>Anthemidinae</taxon>
        <taxon>Tanacetum</taxon>
    </lineage>
</organism>
<dbReference type="Proteomes" id="UP001151760">
    <property type="component" value="Unassembled WGS sequence"/>
</dbReference>
<comment type="caution">
    <text evidence="1">The sequence shown here is derived from an EMBL/GenBank/DDBJ whole genome shotgun (WGS) entry which is preliminary data.</text>
</comment>
<sequence>MLKSFDREDLETLWKLVKAKHGYTRPEEGYERVLWGDLKTMFEHNIEDIVWRNLQGNKVLIRKLFDSCGVHFVRFQDMHIFMLVDKRYPLTHVTITDMLNRKPQADYWNEMCYQLLKLITKQLKNQ</sequence>
<accession>A0ABQ5ASN2</accession>
<dbReference type="EMBL" id="BQNB010012574">
    <property type="protein sequence ID" value="GJT05276.1"/>
    <property type="molecule type" value="Genomic_DNA"/>
</dbReference>